<proteinExistence type="inferred from homology"/>
<accession>A0A0M3AV01</accession>
<sequence length="198" mass="22382">MSAWLRPAGLLALALFALLSPLLLLLGALVLLDMGRPVLFRQRRSGQNGQAFEMVKFRTMRDARDGRGLPLPDADRVTALGRFLRRSRLDELPELINIARGDMDFVGPRPLLTETIRAMRQDGRLRGAVRPGLTGMAQVSGNTLLTVEEKLRFDLWYVRNRSAWLDAWIILRTLLVVVAGEKRINWHVDEARPPHWGG</sequence>
<dbReference type="AlphaFoldDB" id="A0A0M3AV01"/>
<dbReference type="GO" id="GO:0000271">
    <property type="term" value="P:polysaccharide biosynthetic process"/>
    <property type="evidence" value="ECO:0007669"/>
    <property type="project" value="UniProtKB-KW"/>
</dbReference>
<keyword evidence="2" id="KW-0270">Exopolysaccharide synthesis</keyword>
<keyword evidence="5" id="KW-1185">Reference proteome</keyword>
<comment type="similarity">
    <text evidence="1">Belongs to the bacterial sugar transferase family.</text>
</comment>
<protein>
    <submittedName>
        <fullName evidence="4">UDP-galactose phosphate transferase</fullName>
    </submittedName>
</protein>
<dbReference type="STRING" id="56193.YP76_03060"/>
<evidence type="ECO:0000313" key="5">
    <source>
        <dbReference type="Proteomes" id="UP000033874"/>
    </source>
</evidence>
<organism evidence="4 5">
    <name type="scientific">Sphingobium chungbukense</name>
    <dbReference type="NCBI Taxonomy" id="56193"/>
    <lineage>
        <taxon>Bacteria</taxon>
        <taxon>Pseudomonadati</taxon>
        <taxon>Pseudomonadota</taxon>
        <taxon>Alphaproteobacteria</taxon>
        <taxon>Sphingomonadales</taxon>
        <taxon>Sphingomonadaceae</taxon>
        <taxon>Sphingobium</taxon>
    </lineage>
</organism>
<evidence type="ECO:0000313" key="4">
    <source>
        <dbReference type="EMBL" id="KKW93665.1"/>
    </source>
</evidence>
<dbReference type="Pfam" id="PF02397">
    <property type="entry name" value="Bac_transf"/>
    <property type="match status" value="1"/>
</dbReference>
<reference evidence="4 5" key="1">
    <citation type="submission" date="2015-04" db="EMBL/GenBank/DDBJ databases">
        <title>Genome sequence of aromatic hydrocarbons-degrading Sphingobium chungbukense DJ77.</title>
        <authorList>
            <person name="Kim Y.-C."/>
            <person name="Chae J.-C."/>
        </authorList>
    </citation>
    <scope>NUCLEOTIDE SEQUENCE [LARGE SCALE GENOMIC DNA]</scope>
    <source>
        <strain evidence="4 5">DJ77</strain>
    </source>
</reference>
<dbReference type="Proteomes" id="UP000033874">
    <property type="component" value="Unassembled WGS sequence"/>
</dbReference>
<dbReference type="PANTHER" id="PTHR30576:SF8">
    <property type="entry name" value="UNDECAPRENYL-PHOSPHATE GALACTOSE PHOSPHOTRANSFERASE"/>
    <property type="match status" value="1"/>
</dbReference>
<comment type="caution">
    <text evidence="4">The sequence shown here is derived from an EMBL/GenBank/DDBJ whole genome shotgun (WGS) entry which is preliminary data.</text>
</comment>
<dbReference type="InterPro" id="IPR003362">
    <property type="entry name" value="Bact_transf"/>
</dbReference>
<evidence type="ECO:0000256" key="1">
    <source>
        <dbReference type="ARBA" id="ARBA00006464"/>
    </source>
</evidence>
<evidence type="ECO:0000256" key="2">
    <source>
        <dbReference type="ARBA" id="ARBA00023169"/>
    </source>
</evidence>
<gene>
    <name evidence="4" type="ORF">YP76_03060</name>
</gene>
<dbReference type="PATRIC" id="fig|56193.3.peg.628"/>
<dbReference type="GO" id="GO:0016780">
    <property type="term" value="F:phosphotransferase activity, for other substituted phosphate groups"/>
    <property type="evidence" value="ECO:0007669"/>
    <property type="project" value="TreeGrafter"/>
</dbReference>
<dbReference type="PANTHER" id="PTHR30576">
    <property type="entry name" value="COLANIC BIOSYNTHESIS UDP-GLUCOSE LIPID CARRIER TRANSFERASE"/>
    <property type="match status" value="1"/>
</dbReference>
<evidence type="ECO:0000259" key="3">
    <source>
        <dbReference type="Pfam" id="PF02397"/>
    </source>
</evidence>
<dbReference type="RefSeq" id="WP_046762108.1">
    <property type="nucleotide sequence ID" value="NZ_LBIC01000001.1"/>
</dbReference>
<keyword evidence="4" id="KW-0808">Transferase</keyword>
<feature type="domain" description="Bacterial sugar transferase" evidence="3">
    <location>
        <begin position="11"/>
        <end position="178"/>
    </location>
</feature>
<dbReference type="EMBL" id="LBIC01000001">
    <property type="protein sequence ID" value="KKW93665.1"/>
    <property type="molecule type" value="Genomic_DNA"/>
</dbReference>
<name>A0A0M3AV01_9SPHN</name>